<reference evidence="1 2" key="1">
    <citation type="submission" date="2020-10" db="EMBL/GenBank/DDBJ databases">
        <title>Complete genome sequence of Cupriavidus basilensis CCUG 49340T.</title>
        <authorList>
            <person name="Salva-Serra F."/>
            <person name="Donoso R.A."/>
            <person name="Cho K.H."/>
            <person name="Yoo J.A."/>
            <person name="Lee K."/>
            <person name="Yoon S.-H."/>
            <person name="Perez-Pantoja D."/>
            <person name="Moore E.R.B."/>
        </authorList>
    </citation>
    <scope>NUCLEOTIDE SEQUENCE [LARGE SCALE GENOMIC DNA]</scope>
    <source>
        <strain evidence="2">CCUG 49340</strain>
    </source>
</reference>
<dbReference type="RefSeq" id="WP_150986758.1">
    <property type="nucleotide sequence ID" value="NZ_CP062804.1"/>
</dbReference>
<evidence type="ECO:0000313" key="1">
    <source>
        <dbReference type="EMBL" id="QOT79340.1"/>
    </source>
</evidence>
<gene>
    <name evidence="1" type="ORF">F7R26_031895</name>
</gene>
<accession>A0A643FTC7</accession>
<organism evidence="1 2">
    <name type="scientific">Cupriavidus basilensis</name>
    <dbReference type="NCBI Taxonomy" id="68895"/>
    <lineage>
        <taxon>Bacteria</taxon>
        <taxon>Pseudomonadati</taxon>
        <taxon>Pseudomonadota</taxon>
        <taxon>Betaproteobacteria</taxon>
        <taxon>Burkholderiales</taxon>
        <taxon>Burkholderiaceae</taxon>
        <taxon>Cupriavidus</taxon>
    </lineage>
</organism>
<dbReference type="GeneID" id="98405569"/>
<evidence type="ECO:0008006" key="3">
    <source>
        <dbReference type="Google" id="ProtNLM"/>
    </source>
</evidence>
<dbReference type="AlphaFoldDB" id="A0A643FTC7"/>
<dbReference type="Proteomes" id="UP000397656">
    <property type="component" value="Chromosome 2"/>
</dbReference>
<dbReference type="EMBL" id="CP062804">
    <property type="protein sequence ID" value="QOT79340.1"/>
    <property type="molecule type" value="Genomic_DNA"/>
</dbReference>
<dbReference type="InterPro" id="IPR036259">
    <property type="entry name" value="MFS_trans_sf"/>
</dbReference>
<dbReference type="SUPFAM" id="SSF103473">
    <property type="entry name" value="MFS general substrate transporter"/>
    <property type="match status" value="1"/>
</dbReference>
<name>A0A643FTC7_9BURK</name>
<proteinExistence type="predicted"/>
<evidence type="ECO:0000313" key="2">
    <source>
        <dbReference type="Proteomes" id="UP000397656"/>
    </source>
</evidence>
<protein>
    <recommendedName>
        <fullName evidence="3">MFS transporter</fullName>
    </recommendedName>
</protein>
<sequence length="67" mass="6938">MPLALGRRHERLALGLGGFFAAASIRAADTLLPALSRDFGISAGKTGVAVTSFMPAYAAFRQGPQSC</sequence>